<proteinExistence type="predicted"/>
<name>A0A7W6ERW6_9BACT</name>
<evidence type="ECO:0000313" key="2">
    <source>
        <dbReference type="Proteomes" id="UP000541352"/>
    </source>
</evidence>
<dbReference type="PANTHER" id="PTHR34817">
    <property type="entry name" value="NUCLEOTIDYLTRANSFERASE"/>
    <property type="match status" value="1"/>
</dbReference>
<protein>
    <recommendedName>
        <fullName evidence="3">Nucleotidyltransferase domain-containing protein</fullName>
    </recommendedName>
</protein>
<dbReference type="Proteomes" id="UP000541352">
    <property type="component" value="Unassembled WGS sequence"/>
</dbReference>
<comment type="caution">
    <text evidence="1">The sequence shown here is derived from an EMBL/GenBank/DDBJ whole genome shotgun (WGS) entry which is preliminary data.</text>
</comment>
<sequence length="256" mass="30091">MNQEIKKELLRLEKQHNIKILFAVESGSRAWGFASTNSDWDVRFVYIHSLDWYLTIDEKRDSIEEMLPNELDFSGWELKKALRLFRKSNPPLLEWLQSPIVYLEQTSTAQQLQKLTQEVFNPRACLHHYLHMAEGNYRDYLLKEQVRLKKYFYVLRPLLACDWILKTNRMAPVEFDVLLESQIDDPSLKAIIQELLIRKKSGEELNEADPIPALNLFLEDKIAFYTNFVKSIEKVAPPSSQLLNSLFRNSLTEAWA</sequence>
<dbReference type="PANTHER" id="PTHR34817:SF2">
    <property type="entry name" value="NUCLEOTIDYLTRANSFERASE"/>
    <property type="match status" value="1"/>
</dbReference>
<dbReference type="RefSeq" id="WP_183976873.1">
    <property type="nucleotide sequence ID" value="NZ_JACIBY010000009.1"/>
</dbReference>
<dbReference type="Pfam" id="PF10127">
    <property type="entry name" value="RlaP"/>
    <property type="match status" value="1"/>
</dbReference>
<dbReference type="AlphaFoldDB" id="A0A7W6ERW6"/>
<reference evidence="1 2" key="1">
    <citation type="submission" date="2020-08" db="EMBL/GenBank/DDBJ databases">
        <title>Genomic Encyclopedia of Type Strains, Phase IV (KMG-IV): sequencing the most valuable type-strain genomes for metagenomic binning, comparative biology and taxonomic classification.</title>
        <authorList>
            <person name="Goeker M."/>
        </authorList>
    </citation>
    <scope>NUCLEOTIDE SEQUENCE [LARGE SCALE GENOMIC DNA]</scope>
    <source>
        <strain evidence="1 2">DSM 17976</strain>
    </source>
</reference>
<organism evidence="1 2">
    <name type="scientific">Runella defluvii</name>
    <dbReference type="NCBI Taxonomy" id="370973"/>
    <lineage>
        <taxon>Bacteria</taxon>
        <taxon>Pseudomonadati</taxon>
        <taxon>Bacteroidota</taxon>
        <taxon>Cytophagia</taxon>
        <taxon>Cytophagales</taxon>
        <taxon>Spirosomataceae</taxon>
        <taxon>Runella</taxon>
    </lineage>
</organism>
<gene>
    <name evidence="1" type="ORF">FHS57_004118</name>
</gene>
<keyword evidence="2" id="KW-1185">Reference proteome</keyword>
<evidence type="ECO:0008006" key="3">
    <source>
        <dbReference type="Google" id="ProtNLM"/>
    </source>
</evidence>
<accession>A0A7W6ERW6</accession>
<dbReference type="EMBL" id="JACIBY010000009">
    <property type="protein sequence ID" value="MBB3840105.1"/>
    <property type="molecule type" value="Genomic_DNA"/>
</dbReference>
<evidence type="ECO:0000313" key="1">
    <source>
        <dbReference type="EMBL" id="MBB3840105.1"/>
    </source>
</evidence>
<dbReference type="InterPro" id="IPR018775">
    <property type="entry name" value="RlaP"/>
</dbReference>